<sequence length="825" mass="94394">MRMVRIPRSRCLQLLQRESHRSLTLFTAPTGYGKSALMKDWSNSTSPAIFTGWLTLEESDNDRARLLDRLAAILPVEKEVEGPPSLEAVVRSFYARDEIRLFLDRFEAIHEADIRDMLTDLIVQAPGHVRLYIAGRDVTPLLSDARIPHSDLLVITSDHLKLDAVEMKQIVRIGTGIELENRVIQSLEHLTEGWLPAVNGFISYLDGSRAQRWKPDAALDAIVPDMHSYFLHRVFLWQSPQIQSFMLQTALPDFFDADLAFALTQHSQTVNTIEHIAGSGLFLFQEASDRYRYHPLYADFLRRHFKQTEPAEYERLYNRYGSWLENEGLLLDAVRHWLPISNYERATNALLADIPSLFSHPTKKLLQALDAFPLKELIKSPTAAILYAWFLITDQRISTAETVLHQTEAGMREDQVYLFSLTGEDLRGYIASFHSIVYYLRHDKEKGTAFMQETESRLNGRGLIYCHTSSISKPVGSLFKSAFGHWGSLDQSITMCEYAEKKWRGDSVGYGYFQALLGECYYERHQLDDAERRLLIGRRIGLDRRDPGLLIPTTLTLVQIRLNEGNATNAERLLEETQTLLAEQPEATWLLDACKARIGMETGAADSVKRWLADQEESTTGTHDHNYMYKYLTLLRAWLYTEEFDRGGAFAESLLHYSQSLYRHYYKAELHLLLALFSDRTRNIASAVLHLEQALQIVHEEGYVQLFYKDWKRIGPLLAKYEKQLRLALKEEGDTAVFYEQLLQTPRSAAPNADGFGKAADLLTPAEYKVLQLLLEGRSNAFIAGSLNNSIETVKSHCKNIYKKLELKNRGAVRAHFEQASRMTN</sequence>
<keyword evidence="2" id="KW-0238">DNA-binding</keyword>
<dbReference type="EMBL" id="QRDZ01000005">
    <property type="protein sequence ID" value="RED85124.1"/>
    <property type="molecule type" value="Genomic_DNA"/>
</dbReference>
<dbReference type="InterPro" id="IPR000792">
    <property type="entry name" value="Tscrpt_reg_LuxR_C"/>
</dbReference>
<evidence type="ECO:0000313" key="6">
    <source>
        <dbReference type="Proteomes" id="UP000256977"/>
    </source>
</evidence>
<name>A0A3D9KFR1_9BACL</name>
<dbReference type="Proteomes" id="UP000256977">
    <property type="component" value="Unassembled WGS sequence"/>
</dbReference>
<evidence type="ECO:0000259" key="4">
    <source>
        <dbReference type="PROSITE" id="PS50043"/>
    </source>
</evidence>
<feature type="domain" description="HTH luxR-type" evidence="4">
    <location>
        <begin position="756"/>
        <end position="820"/>
    </location>
</feature>
<dbReference type="PRINTS" id="PR00038">
    <property type="entry name" value="HTHLUXR"/>
</dbReference>
<dbReference type="PROSITE" id="PS50043">
    <property type="entry name" value="HTH_LUXR_2"/>
    <property type="match status" value="1"/>
</dbReference>
<keyword evidence="1" id="KW-0805">Transcription regulation</keyword>
<evidence type="ECO:0000256" key="2">
    <source>
        <dbReference type="ARBA" id="ARBA00023125"/>
    </source>
</evidence>
<evidence type="ECO:0000256" key="1">
    <source>
        <dbReference type="ARBA" id="ARBA00023015"/>
    </source>
</evidence>
<dbReference type="InterPro" id="IPR016032">
    <property type="entry name" value="Sig_transdc_resp-reg_C-effctor"/>
</dbReference>
<keyword evidence="3" id="KW-0804">Transcription</keyword>
<keyword evidence="6" id="KW-1185">Reference proteome</keyword>
<dbReference type="RefSeq" id="WP_116060131.1">
    <property type="nucleotide sequence ID" value="NZ_QRDZ01000005.1"/>
</dbReference>
<proteinExistence type="predicted"/>
<dbReference type="InterPro" id="IPR059106">
    <property type="entry name" value="WHD_MalT"/>
</dbReference>
<evidence type="ECO:0000256" key="3">
    <source>
        <dbReference type="ARBA" id="ARBA00023163"/>
    </source>
</evidence>
<dbReference type="SMART" id="SM00421">
    <property type="entry name" value="HTH_LUXR"/>
    <property type="match status" value="1"/>
</dbReference>
<dbReference type="GO" id="GO:0003677">
    <property type="term" value="F:DNA binding"/>
    <property type="evidence" value="ECO:0007669"/>
    <property type="project" value="UniProtKB-KW"/>
</dbReference>
<dbReference type="Gene3D" id="1.25.40.10">
    <property type="entry name" value="Tetratricopeptide repeat domain"/>
    <property type="match status" value="1"/>
</dbReference>
<organism evidence="5 6">
    <name type="scientific">Cohnella phaseoli</name>
    <dbReference type="NCBI Taxonomy" id="456490"/>
    <lineage>
        <taxon>Bacteria</taxon>
        <taxon>Bacillati</taxon>
        <taxon>Bacillota</taxon>
        <taxon>Bacilli</taxon>
        <taxon>Bacillales</taxon>
        <taxon>Paenibacillaceae</taxon>
        <taxon>Cohnella</taxon>
    </lineage>
</organism>
<dbReference type="InterPro" id="IPR041617">
    <property type="entry name" value="TPR_MalT"/>
</dbReference>
<dbReference type="Gene3D" id="1.10.10.10">
    <property type="entry name" value="Winged helix-like DNA-binding domain superfamily/Winged helix DNA-binding domain"/>
    <property type="match status" value="1"/>
</dbReference>
<dbReference type="Pfam" id="PF00196">
    <property type="entry name" value="GerE"/>
    <property type="match status" value="1"/>
</dbReference>
<dbReference type="InterPro" id="IPR036388">
    <property type="entry name" value="WH-like_DNA-bd_sf"/>
</dbReference>
<gene>
    <name evidence="5" type="ORF">DFP98_105129</name>
</gene>
<dbReference type="OrthoDB" id="2675359at2"/>
<accession>A0A3D9KFR1</accession>
<comment type="caution">
    <text evidence="5">The sequence shown here is derived from an EMBL/GenBank/DDBJ whole genome shotgun (WGS) entry which is preliminary data.</text>
</comment>
<dbReference type="SUPFAM" id="SSF48452">
    <property type="entry name" value="TPR-like"/>
    <property type="match status" value="1"/>
</dbReference>
<dbReference type="PANTHER" id="PTHR44688:SF16">
    <property type="entry name" value="DNA-BINDING TRANSCRIPTIONAL ACTIVATOR DEVR_DOSR"/>
    <property type="match status" value="1"/>
</dbReference>
<dbReference type="GO" id="GO:0006355">
    <property type="term" value="P:regulation of DNA-templated transcription"/>
    <property type="evidence" value="ECO:0007669"/>
    <property type="project" value="InterPro"/>
</dbReference>
<dbReference type="CDD" id="cd06170">
    <property type="entry name" value="LuxR_C_like"/>
    <property type="match status" value="1"/>
</dbReference>
<dbReference type="InterPro" id="IPR011990">
    <property type="entry name" value="TPR-like_helical_dom_sf"/>
</dbReference>
<protein>
    <submittedName>
        <fullName evidence="5">ATP/maltotriose-dependent transcriptional regulator MalT</fullName>
    </submittedName>
</protein>
<dbReference type="Pfam" id="PF25873">
    <property type="entry name" value="WHD_MalT"/>
    <property type="match status" value="1"/>
</dbReference>
<dbReference type="SUPFAM" id="SSF46894">
    <property type="entry name" value="C-terminal effector domain of the bipartite response regulators"/>
    <property type="match status" value="1"/>
</dbReference>
<dbReference type="Pfam" id="PF17874">
    <property type="entry name" value="TPR_MalT"/>
    <property type="match status" value="1"/>
</dbReference>
<reference evidence="5 6" key="1">
    <citation type="submission" date="2018-07" db="EMBL/GenBank/DDBJ databases">
        <title>Genomic Encyclopedia of Type Strains, Phase III (KMG-III): the genomes of soil and plant-associated and newly described type strains.</title>
        <authorList>
            <person name="Whitman W."/>
        </authorList>
    </citation>
    <scope>NUCLEOTIDE SEQUENCE [LARGE SCALE GENOMIC DNA]</scope>
    <source>
        <strain evidence="5 6">CECT 7287</strain>
    </source>
</reference>
<dbReference type="PANTHER" id="PTHR44688">
    <property type="entry name" value="DNA-BINDING TRANSCRIPTIONAL ACTIVATOR DEVR_DOSR"/>
    <property type="match status" value="1"/>
</dbReference>
<dbReference type="AlphaFoldDB" id="A0A3D9KFR1"/>
<evidence type="ECO:0000313" key="5">
    <source>
        <dbReference type="EMBL" id="RED85124.1"/>
    </source>
</evidence>